<protein>
    <recommendedName>
        <fullName evidence="2">Zn(2)-C6 fungal-type domain-containing protein</fullName>
    </recommendedName>
</protein>
<name>A0A6A6I6F4_9PLEO</name>
<dbReference type="Gene3D" id="4.10.240.10">
    <property type="entry name" value="Zn(2)-C6 fungal-type DNA-binding domain"/>
    <property type="match status" value="1"/>
</dbReference>
<feature type="domain" description="Zn(2)-C6 fungal-type" evidence="2">
    <location>
        <begin position="35"/>
        <end position="65"/>
    </location>
</feature>
<dbReference type="EMBL" id="ML987199">
    <property type="protein sequence ID" value="KAF2245809.1"/>
    <property type="molecule type" value="Genomic_DNA"/>
</dbReference>
<dbReference type="Proteomes" id="UP000800094">
    <property type="component" value="Unassembled WGS sequence"/>
</dbReference>
<dbReference type="SUPFAM" id="SSF57701">
    <property type="entry name" value="Zn2/Cys6 DNA-binding domain"/>
    <property type="match status" value="1"/>
</dbReference>
<evidence type="ECO:0000256" key="1">
    <source>
        <dbReference type="ARBA" id="ARBA00023242"/>
    </source>
</evidence>
<dbReference type="AlphaFoldDB" id="A0A6A6I6F4"/>
<dbReference type="PANTHER" id="PTHR47784:SF5">
    <property type="entry name" value="STEROL UPTAKE CONTROL PROTEIN 2"/>
    <property type="match status" value="1"/>
</dbReference>
<dbReference type="PROSITE" id="PS00463">
    <property type="entry name" value="ZN2_CY6_FUNGAL_1"/>
    <property type="match status" value="1"/>
</dbReference>
<keyword evidence="1" id="KW-0539">Nucleus</keyword>
<dbReference type="Pfam" id="PF00172">
    <property type="entry name" value="Zn_clus"/>
    <property type="match status" value="1"/>
</dbReference>
<dbReference type="InterPro" id="IPR036864">
    <property type="entry name" value="Zn2-C6_fun-type_DNA-bd_sf"/>
</dbReference>
<sequence>MTSGLPIPVSEPRTPSIMPRKKKGLRVYHHKSRYGCSQCKRRRVKCNMQSPACGNCARRNELCEYPTFSDPPSGESSASPTQHQWLNEVSGFPVCGDDSTPVPLQYADWPIIHAGPLSGTIESRTSSPDTIRPLVSLLLRYSWFTEQEQAMWVPALSREASKYPYLQRCISALACLGQDTKHPYLSKPPVNAYRHQVSASSLFRQSPPVIDEGNWVAVRSFSVLMLVFQFYTQKTCRPEQFDIIETLQVMRSTMFLESASKCWLHKSPYWPLIMERTNITASEPDEGLKAALKHLGDVISESIGDEYDNPDDEQRAEINNHAFCELREWAAQCAAHPRRWYHYCQWPGRVMPEFFDVLAGGDDIALLILAHWATIMHLSPKPIVQSWARRTAFYAIRKLRGGWSDVLVWPLALLSAQPEVPFHRGEPVPTDLQFPSYAGGIDPQLCASTPVGVHHDIVPGPMEGLGVGWVPYVHTTLA</sequence>
<proteinExistence type="predicted"/>
<dbReference type="GO" id="GO:0001228">
    <property type="term" value="F:DNA-binding transcription activator activity, RNA polymerase II-specific"/>
    <property type="evidence" value="ECO:0007669"/>
    <property type="project" value="TreeGrafter"/>
</dbReference>
<organism evidence="3 4">
    <name type="scientific">Trematosphaeria pertusa</name>
    <dbReference type="NCBI Taxonomy" id="390896"/>
    <lineage>
        <taxon>Eukaryota</taxon>
        <taxon>Fungi</taxon>
        <taxon>Dikarya</taxon>
        <taxon>Ascomycota</taxon>
        <taxon>Pezizomycotina</taxon>
        <taxon>Dothideomycetes</taxon>
        <taxon>Pleosporomycetidae</taxon>
        <taxon>Pleosporales</taxon>
        <taxon>Massarineae</taxon>
        <taxon>Trematosphaeriaceae</taxon>
        <taxon>Trematosphaeria</taxon>
    </lineage>
</organism>
<dbReference type="GeneID" id="54585500"/>
<evidence type="ECO:0000259" key="2">
    <source>
        <dbReference type="PROSITE" id="PS50048"/>
    </source>
</evidence>
<dbReference type="OrthoDB" id="3546279at2759"/>
<evidence type="ECO:0000313" key="4">
    <source>
        <dbReference type="Proteomes" id="UP000800094"/>
    </source>
</evidence>
<dbReference type="InterPro" id="IPR001138">
    <property type="entry name" value="Zn2Cys6_DnaBD"/>
</dbReference>
<gene>
    <name evidence="3" type="ORF">BU26DRAFT_552852</name>
</gene>
<dbReference type="PANTHER" id="PTHR47784">
    <property type="entry name" value="STEROL UPTAKE CONTROL PROTEIN 2"/>
    <property type="match status" value="1"/>
</dbReference>
<dbReference type="GO" id="GO:0008270">
    <property type="term" value="F:zinc ion binding"/>
    <property type="evidence" value="ECO:0007669"/>
    <property type="project" value="InterPro"/>
</dbReference>
<accession>A0A6A6I6F4</accession>
<dbReference type="PROSITE" id="PS50048">
    <property type="entry name" value="ZN2_CY6_FUNGAL_2"/>
    <property type="match status" value="1"/>
</dbReference>
<dbReference type="CDD" id="cd00067">
    <property type="entry name" value="GAL4"/>
    <property type="match status" value="1"/>
</dbReference>
<keyword evidence="4" id="KW-1185">Reference proteome</keyword>
<reference evidence="3" key="1">
    <citation type="journal article" date="2020" name="Stud. Mycol.">
        <title>101 Dothideomycetes genomes: a test case for predicting lifestyles and emergence of pathogens.</title>
        <authorList>
            <person name="Haridas S."/>
            <person name="Albert R."/>
            <person name="Binder M."/>
            <person name="Bloem J."/>
            <person name="Labutti K."/>
            <person name="Salamov A."/>
            <person name="Andreopoulos B."/>
            <person name="Baker S."/>
            <person name="Barry K."/>
            <person name="Bills G."/>
            <person name="Bluhm B."/>
            <person name="Cannon C."/>
            <person name="Castanera R."/>
            <person name="Culley D."/>
            <person name="Daum C."/>
            <person name="Ezra D."/>
            <person name="Gonzalez J."/>
            <person name="Henrissat B."/>
            <person name="Kuo A."/>
            <person name="Liang C."/>
            <person name="Lipzen A."/>
            <person name="Lutzoni F."/>
            <person name="Magnuson J."/>
            <person name="Mondo S."/>
            <person name="Nolan M."/>
            <person name="Ohm R."/>
            <person name="Pangilinan J."/>
            <person name="Park H.-J."/>
            <person name="Ramirez L."/>
            <person name="Alfaro M."/>
            <person name="Sun H."/>
            <person name="Tritt A."/>
            <person name="Yoshinaga Y."/>
            <person name="Zwiers L.-H."/>
            <person name="Turgeon B."/>
            <person name="Goodwin S."/>
            <person name="Spatafora J."/>
            <person name="Crous P."/>
            <person name="Grigoriev I."/>
        </authorList>
    </citation>
    <scope>NUCLEOTIDE SEQUENCE</scope>
    <source>
        <strain evidence="3">CBS 122368</strain>
    </source>
</reference>
<evidence type="ECO:0000313" key="3">
    <source>
        <dbReference type="EMBL" id="KAF2245809.1"/>
    </source>
</evidence>
<dbReference type="InterPro" id="IPR053157">
    <property type="entry name" value="Sterol_Uptake_Regulator"/>
</dbReference>
<dbReference type="SMART" id="SM00066">
    <property type="entry name" value="GAL4"/>
    <property type="match status" value="1"/>
</dbReference>
<dbReference type="RefSeq" id="XP_033680813.1">
    <property type="nucleotide sequence ID" value="XM_033832170.1"/>
</dbReference>